<proteinExistence type="predicted"/>
<gene>
    <name evidence="4" type="ORF">Trco_006695</name>
</gene>
<protein>
    <recommendedName>
        <fullName evidence="3">Chromo domain-containing protein</fullName>
    </recommendedName>
</protein>
<evidence type="ECO:0000313" key="4">
    <source>
        <dbReference type="EMBL" id="KAH6604988.1"/>
    </source>
</evidence>
<feature type="region of interest" description="Disordered" evidence="2">
    <location>
        <begin position="1139"/>
        <end position="1165"/>
    </location>
</feature>
<feature type="domain" description="Chromo" evidence="3">
    <location>
        <begin position="29"/>
        <end position="66"/>
    </location>
</feature>
<feature type="compositionally biased region" description="Polar residues" evidence="2">
    <location>
        <begin position="160"/>
        <end position="172"/>
    </location>
</feature>
<dbReference type="GO" id="GO:0006338">
    <property type="term" value="P:chromatin remodeling"/>
    <property type="evidence" value="ECO:0007669"/>
    <property type="project" value="UniProtKB-ARBA"/>
</dbReference>
<evidence type="ECO:0000313" key="5">
    <source>
        <dbReference type="Proteomes" id="UP000827724"/>
    </source>
</evidence>
<feature type="region of interest" description="Disordered" evidence="2">
    <location>
        <begin position="336"/>
        <end position="415"/>
    </location>
</feature>
<feature type="region of interest" description="Disordered" evidence="2">
    <location>
        <begin position="1"/>
        <end position="22"/>
    </location>
</feature>
<feature type="compositionally biased region" description="Acidic residues" evidence="2">
    <location>
        <begin position="1"/>
        <end position="12"/>
    </location>
</feature>
<feature type="region of interest" description="Disordered" evidence="2">
    <location>
        <begin position="880"/>
        <end position="907"/>
    </location>
</feature>
<dbReference type="PROSITE" id="PS50013">
    <property type="entry name" value="CHROMO_2"/>
    <property type="match status" value="1"/>
</dbReference>
<accession>A0A9P8TU52</accession>
<name>A0A9P8TU52_9HYPO</name>
<feature type="compositionally biased region" description="Basic and acidic residues" evidence="2">
    <location>
        <begin position="397"/>
        <end position="406"/>
    </location>
</feature>
<comment type="subunit">
    <text evidence="1">Component of the NuA4 histone acetyltransferase complex.</text>
</comment>
<evidence type="ECO:0000259" key="3">
    <source>
        <dbReference type="PROSITE" id="PS50013"/>
    </source>
</evidence>
<dbReference type="AlphaFoldDB" id="A0A9P8TU52"/>
<sequence length="1235" mass="138460">MAPGPAEEDFGDEISLTSTDDECEGSEDLFVTEILAERDVDGRPLCLVQWHTLPVTEATWEPKDNLTDALMAGWEQTKADQRNGLIPKFNLQEWKDAKFQHYKLKLARHERRNLERARRGYPQTPSTFTLQGILSDLDGISNEEEQVDRLDTSLAERSLRQSQPHDSASSPANRAEKGISEPSTGLLAGLLRGAVQRRLSGTPGEGNAVSSSKKLSLNRPLVQAWSTSGDVAITALSSAGCSNQSSEAAPGVPNRAPLPHRTHTVGSVGYRNVFAGGRTRKGRGTLSEVASNPETHPKFLNSRLQRKIELQRRDKEGIKPPAHRPSALISLDHNHPQAAQGDQLAAEGDKDAAQASAKSSSKRKKGVHWEDELMDEDPNDSLFVPQQAPPPVSDDSNVERADDGNRVCEGQSRHQTISKPVQLGPNELNTITLLFNGLPPETGLDWAADFCSDERLVFTHTCTAQDYSSQTSTENGLPIVRLCEGTVMSLADNDSLANLSKNLGLGSLGLLCRAERYCVVMFPPQSHGPTIQGSGDATLQYTIFAPHDSLGPAMLAPAPQLIISDRRDTSSAFHPRPLDRIFGRTYEQLLPDNTDKDGKHNFFLAFPSRAAEEAALVSHWLRSCRSDSDIRSSYFAGHWASFSRLPHGVVIIHEDGLWFIRLFPGLKDLLHGRRASFKFWIFSRSLLPVHPFDSEGLPAPPLGDIHLQRIFEPGVAFLVTPSFFVSEPEQTYSFLKWFWSNRLKVIDVVQPMKLVLCARAGDWACGLALEKVNLRRKYGNASESELNVKGLSEKATDCRFKTFKLLRHLITGTTGETTNRILLAPESIDGNDEQSLVNWFGYWSILHIDRFRRYIVVGSGRQTEERLTRNVWTPNYKKPVIADPDELQSDPSSQREPPTAPRAAKADESISIQNRLYDIVNEPRDWCPLRLNWNPVGYSTGDVAFRLGDNHTSKYRTYQEWFNCFWKDFIANMRSKINSHAGLFYTFDERQASSCTLNGVRRWPWVAIFRAVNLHNRPWKTSELFIWDTRYLEDTGKCKKFCCSDLLEAQQALIEYVRERVRDQLPLEKVWVGAFGAKASSAELDATIQWLGSVLGKVKEWMPTSANRIHGRGWSSVASERPTVDDDSSSDVTAIDAADVNSHSEEDTSPPKIIFHPPRGNGQKKVTKCRNRLHQRARECDPKLEGKAFGYTFRPTMDWYSEQCEEGRGFEHVKVSPWHDVFQAYKIEESLETPS</sequence>
<reference evidence="4" key="1">
    <citation type="submission" date="2021-08" db="EMBL/GenBank/DDBJ databases">
        <title>Chromosome-Level Trichoderma cornu-damae using Hi-C Data.</title>
        <authorList>
            <person name="Kim C.S."/>
        </authorList>
    </citation>
    <scope>NUCLEOTIDE SEQUENCE</scope>
    <source>
        <strain evidence="4">KA19-0412C</strain>
    </source>
</reference>
<organism evidence="4 5">
    <name type="scientific">Trichoderma cornu-damae</name>
    <dbReference type="NCBI Taxonomy" id="654480"/>
    <lineage>
        <taxon>Eukaryota</taxon>
        <taxon>Fungi</taxon>
        <taxon>Dikarya</taxon>
        <taxon>Ascomycota</taxon>
        <taxon>Pezizomycotina</taxon>
        <taxon>Sordariomycetes</taxon>
        <taxon>Hypocreomycetidae</taxon>
        <taxon>Hypocreales</taxon>
        <taxon>Hypocreaceae</taxon>
        <taxon>Trichoderma</taxon>
    </lineage>
</organism>
<dbReference type="EMBL" id="JAIWOZ010000005">
    <property type="protein sequence ID" value="KAH6604988.1"/>
    <property type="molecule type" value="Genomic_DNA"/>
</dbReference>
<keyword evidence="5" id="KW-1185">Reference proteome</keyword>
<dbReference type="InterPro" id="IPR016197">
    <property type="entry name" value="Chromo-like_dom_sf"/>
</dbReference>
<feature type="region of interest" description="Disordered" evidence="2">
    <location>
        <begin position="241"/>
        <end position="298"/>
    </location>
</feature>
<dbReference type="InterPro" id="IPR000953">
    <property type="entry name" value="Chromo/chromo_shadow_dom"/>
</dbReference>
<dbReference type="Proteomes" id="UP000827724">
    <property type="component" value="Unassembled WGS sequence"/>
</dbReference>
<dbReference type="Gene3D" id="2.40.50.40">
    <property type="match status" value="1"/>
</dbReference>
<dbReference type="OrthoDB" id="436852at2759"/>
<evidence type="ECO:0000256" key="1">
    <source>
        <dbReference type="ARBA" id="ARBA00011353"/>
    </source>
</evidence>
<comment type="caution">
    <text evidence="4">The sequence shown here is derived from an EMBL/GenBank/DDBJ whole genome shotgun (WGS) entry which is preliminary data.</text>
</comment>
<evidence type="ECO:0000256" key="2">
    <source>
        <dbReference type="SAM" id="MobiDB-lite"/>
    </source>
</evidence>
<dbReference type="SUPFAM" id="SSF54160">
    <property type="entry name" value="Chromo domain-like"/>
    <property type="match status" value="1"/>
</dbReference>
<feature type="region of interest" description="Disordered" evidence="2">
    <location>
        <begin position="157"/>
        <end position="183"/>
    </location>
</feature>